<dbReference type="OrthoDB" id="9879913at2"/>
<proteinExistence type="predicted"/>
<organism evidence="2 3">
    <name type="scientific">Vreelandella populi</name>
    <dbReference type="NCBI Taxonomy" id="2498858"/>
    <lineage>
        <taxon>Bacteria</taxon>
        <taxon>Pseudomonadati</taxon>
        <taxon>Pseudomonadota</taxon>
        <taxon>Gammaproteobacteria</taxon>
        <taxon>Oceanospirillales</taxon>
        <taxon>Halomonadaceae</taxon>
        <taxon>Vreelandella</taxon>
    </lineage>
</organism>
<accession>A0A3S1E785</accession>
<dbReference type="Proteomes" id="UP000286912">
    <property type="component" value="Unassembled WGS sequence"/>
</dbReference>
<reference evidence="2 3" key="1">
    <citation type="submission" date="2018-12" db="EMBL/GenBank/DDBJ databases">
        <title>three novel Halomonas strain isolated from plants.</title>
        <authorList>
            <person name="Sun C."/>
        </authorList>
    </citation>
    <scope>NUCLEOTIDE SEQUENCE [LARGE SCALE GENOMIC DNA]</scope>
    <source>
        <strain evidence="2 3">RC</strain>
    </source>
</reference>
<gene>
    <name evidence="2" type="ORF">ELY37_08840</name>
</gene>
<comment type="caution">
    <text evidence="2">The sequence shown here is derived from an EMBL/GenBank/DDBJ whole genome shotgun (WGS) entry which is preliminary data.</text>
</comment>
<keyword evidence="3" id="KW-1185">Reference proteome</keyword>
<dbReference type="AlphaFoldDB" id="A0A3S1E785"/>
<feature type="region of interest" description="Disordered" evidence="1">
    <location>
        <begin position="77"/>
        <end position="147"/>
    </location>
</feature>
<feature type="compositionally biased region" description="Polar residues" evidence="1">
    <location>
        <begin position="89"/>
        <end position="111"/>
    </location>
</feature>
<dbReference type="RefSeq" id="WP_126950213.1">
    <property type="nucleotide sequence ID" value="NZ_RZHD01000005.1"/>
</dbReference>
<dbReference type="EMBL" id="RZHD01000005">
    <property type="protein sequence ID" value="RUR46089.1"/>
    <property type="molecule type" value="Genomic_DNA"/>
</dbReference>
<protein>
    <submittedName>
        <fullName evidence="2">Uncharacterized protein</fullName>
    </submittedName>
</protein>
<evidence type="ECO:0000256" key="1">
    <source>
        <dbReference type="SAM" id="MobiDB-lite"/>
    </source>
</evidence>
<name>A0A3S1E785_9GAMM</name>
<sequence>MSEKANANVLGGQVGDHFSYRHFETGSSPNVDHQQRWKLLESIANQAPGLSQKGLEPLASAIKPSYLSPVALEKDSLHVQEKRAEPVQSVDSSSIHDGTKRTSPLSTSSQKPPFDHLFKAYSGSVEEPEHNDHKKASLKSLLRQINS</sequence>
<evidence type="ECO:0000313" key="2">
    <source>
        <dbReference type="EMBL" id="RUR46089.1"/>
    </source>
</evidence>
<evidence type="ECO:0000313" key="3">
    <source>
        <dbReference type="Proteomes" id="UP000286912"/>
    </source>
</evidence>